<evidence type="ECO:0000256" key="5">
    <source>
        <dbReference type="PIRSR" id="PIRSR005054-1"/>
    </source>
</evidence>
<keyword evidence="3" id="KW-0051">Antiviral defense</keyword>
<dbReference type="PIRSF" id="PIRSF005054">
    <property type="entry name" value="PF1131"/>
    <property type="match status" value="1"/>
</dbReference>
<dbReference type="Pfam" id="PF21350">
    <property type="entry name" value="Cas6_I-A"/>
    <property type="match status" value="1"/>
</dbReference>
<evidence type="ECO:0000256" key="1">
    <source>
        <dbReference type="ARBA" id="ARBA00005937"/>
    </source>
</evidence>
<dbReference type="InterPro" id="IPR045747">
    <property type="entry name" value="CRISPR-assoc_prot_Cas6_N_sf"/>
</dbReference>
<evidence type="ECO:0000313" key="9">
    <source>
        <dbReference type="Proteomes" id="UP000593605"/>
    </source>
</evidence>
<gene>
    <name evidence="8" type="primary">cas6</name>
    <name evidence="8" type="ORF">IMZ16_07050</name>
</gene>
<organism evidence="8 9">
    <name type="scientific">Cruoricaptor ignavus</name>
    <dbReference type="NCBI Taxonomy" id="1118202"/>
    <lineage>
        <taxon>Bacteria</taxon>
        <taxon>Pseudomonadati</taxon>
        <taxon>Bacteroidota</taxon>
        <taxon>Flavobacteriia</taxon>
        <taxon>Flavobacteriales</taxon>
        <taxon>Weeksellaceae</taxon>
        <taxon>Cruoricaptor</taxon>
    </lineage>
</organism>
<evidence type="ECO:0000256" key="4">
    <source>
        <dbReference type="PIRNR" id="PIRNR005054"/>
    </source>
</evidence>
<proteinExistence type="inferred from homology"/>
<dbReference type="Gene3D" id="3.30.70.1900">
    <property type="match status" value="1"/>
</dbReference>
<feature type="active site" description="Proton donor" evidence="6">
    <location>
        <position position="42"/>
    </location>
</feature>
<dbReference type="NCBIfam" id="TIGR01877">
    <property type="entry name" value="cas_cas6"/>
    <property type="match status" value="1"/>
</dbReference>
<dbReference type="InterPro" id="IPR010156">
    <property type="entry name" value="CRISPR-assoc_prot_Cas6"/>
</dbReference>
<dbReference type="Gene3D" id="3.30.70.1890">
    <property type="match status" value="1"/>
</dbReference>
<dbReference type="RefSeq" id="WP_193439454.1">
    <property type="nucleotide sequence ID" value="NZ_CP063145.1"/>
</dbReference>
<reference evidence="8 9" key="1">
    <citation type="submission" date="2020-10" db="EMBL/GenBank/DDBJ databases">
        <title>Complete genome of Cruoricapor ignavus strain M1214 isolated from the blood culture of a febrile patient.</title>
        <authorList>
            <person name="Guglielmino C.J.D."/>
        </authorList>
    </citation>
    <scope>NUCLEOTIDE SEQUENCE [LARGE SCALE GENOMIC DNA]</scope>
    <source>
        <strain evidence="8 9">M1214</strain>
    </source>
</reference>
<dbReference type="InterPro" id="IPR049435">
    <property type="entry name" value="Cas_Cas6_C"/>
</dbReference>
<sequence length="263" mass="30120">MRFLVRLQTKDRIIPINYQYPMSAAIYKIISQGDAEYAEFLHNTGYGKGFKFFTFSQLNCKFEIDGDRMNLLTDEVSFQIAFHLPQAMENFVKGLFQSQKIEIADKKSRAVFSVKSVESLPNPLQKVKENEIIKMELEPLSPIVAAVKNENGNYTFLSPEDARFAESLLFNWRSKIAACYDDETAQNAMLLLKPILLQKPPKSRLITIKEGSPQQTKIRGWMNLKIEVTAERKFVEILLNSGIGIYNSLGWGIMSKKNFLEDD</sequence>
<dbReference type="PANTHER" id="PTHR36984">
    <property type="entry name" value="CRISPR-ASSOCIATED ENDORIBONUCLEASE CAS6 1"/>
    <property type="match status" value="1"/>
</dbReference>
<dbReference type="GO" id="GO:0051607">
    <property type="term" value="P:defense response to virus"/>
    <property type="evidence" value="ECO:0007669"/>
    <property type="project" value="UniProtKB-KW"/>
</dbReference>
<dbReference type="Pfam" id="PF01881">
    <property type="entry name" value="Cas_Cas6_C"/>
    <property type="match status" value="1"/>
</dbReference>
<comment type="similarity">
    <text evidence="1 4">Belongs to the CRISPR-associated protein Cas6/Cse3/CasE family.</text>
</comment>
<evidence type="ECO:0000259" key="7">
    <source>
        <dbReference type="Pfam" id="PF01881"/>
    </source>
</evidence>
<evidence type="ECO:0000256" key="2">
    <source>
        <dbReference type="ARBA" id="ARBA00022884"/>
    </source>
</evidence>
<evidence type="ECO:0000313" key="8">
    <source>
        <dbReference type="EMBL" id="QOR73288.1"/>
    </source>
</evidence>
<keyword evidence="2" id="KW-0694">RNA-binding</keyword>
<accession>A0A7M1T0D0</accession>
<comment type="function">
    <text evidence="4">CRISPR (clustered regularly interspaced short palindromic repeat), is an adaptive immune system that provides protection against mobile genetic elements (viruses, transposable elements and conjugative plasmids). CRISPR clusters contain sequences complementary to antecedent mobile elements and target invading nucleic acids. CRISPR clusters are transcribed and processed into CRISPR RNA (crRNA).</text>
</comment>
<feature type="active site" description="Proton acceptor" evidence="6">
    <location>
        <position position="27"/>
    </location>
</feature>
<feature type="domain" description="CRISPR associated protein Cas6 C-terminal" evidence="7">
    <location>
        <begin position="135"/>
        <end position="254"/>
    </location>
</feature>
<dbReference type="EMBL" id="CP063145">
    <property type="protein sequence ID" value="QOR73288.1"/>
    <property type="molecule type" value="Genomic_DNA"/>
</dbReference>
<evidence type="ECO:0000256" key="3">
    <source>
        <dbReference type="ARBA" id="ARBA00023118"/>
    </source>
</evidence>
<name>A0A7M1T0D0_9FLAO</name>
<protein>
    <recommendedName>
        <fullName evidence="4">CRISPR-associated endoribonuclease</fullName>
    </recommendedName>
</protein>
<feature type="site" description="Transition state stabilizer" evidence="5">
    <location>
        <position position="51"/>
    </location>
</feature>
<dbReference type="PANTHER" id="PTHR36984:SF1">
    <property type="entry name" value="CRISPR-ASSOCIATED ENDORIBONUCLEASE CAS6 1"/>
    <property type="match status" value="1"/>
</dbReference>
<dbReference type="KEGG" id="civ:IMZ16_07050"/>
<dbReference type="CDD" id="cd21140">
    <property type="entry name" value="Cas6_I-like"/>
    <property type="match status" value="1"/>
</dbReference>
<dbReference type="GO" id="GO:0016788">
    <property type="term" value="F:hydrolase activity, acting on ester bonds"/>
    <property type="evidence" value="ECO:0007669"/>
    <property type="project" value="InterPro"/>
</dbReference>
<dbReference type="AlphaFoldDB" id="A0A7M1T0D0"/>
<dbReference type="Proteomes" id="UP000593605">
    <property type="component" value="Chromosome"/>
</dbReference>
<dbReference type="GO" id="GO:0003723">
    <property type="term" value="F:RNA binding"/>
    <property type="evidence" value="ECO:0007669"/>
    <property type="project" value="UniProtKB-KW"/>
</dbReference>
<evidence type="ECO:0000256" key="6">
    <source>
        <dbReference type="PIRSR" id="PIRSR005054-50"/>
    </source>
</evidence>